<accession>A0A7V2T042</accession>
<feature type="transmembrane region" description="Helical" evidence="8">
    <location>
        <begin position="69"/>
        <end position="96"/>
    </location>
</feature>
<evidence type="ECO:0000256" key="2">
    <source>
        <dbReference type="ARBA" id="ARBA00022475"/>
    </source>
</evidence>
<dbReference type="GO" id="GO:0016776">
    <property type="term" value="F:phosphotransferase activity, phosphate group as acceptor"/>
    <property type="evidence" value="ECO:0007669"/>
    <property type="project" value="TreeGrafter"/>
</dbReference>
<dbReference type="Gene3D" id="3.40.720.10">
    <property type="entry name" value="Alkaline Phosphatase, subunit A"/>
    <property type="match status" value="1"/>
</dbReference>
<feature type="transmembrane region" description="Helical" evidence="8">
    <location>
        <begin position="40"/>
        <end position="62"/>
    </location>
</feature>
<dbReference type="Proteomes" id="UP000885750">
    <property type="component" value="Unassembled WGS sequence"/>
</dbReference>
<organism evidence="11">
    <name type="scientific">Leucothrix mucor</name>
    <dbReference type="NCBI Taxonomy" id="45248"/>
    <lineage>
        <taxon>Bacteria</taxon>
        <taxon>Pseudomonadati</taxon>
        <taxon>Pseudomonadota</taxon>
        <taxon>Gammaproteobacteria</taxon>
        <taxon>Thiotrichales</taxon>
        <taxon>Thiotrichaceae</taxon>
        <taxon>Leucothrix</taxon>
    </lineage>
</organism>
<evidence type="ECO:0000256" key="4">
    <source>
        <dbReference type="ARBA" id="ARBA00022679"/>
    </source>
</evidence>
<dbReference type="Pfam" id="PF08019">
    <property type="entry name" value="EptA_B_N"/>
    <property type="match status" value="1"/>
</dbReference>
<comment type="caution">
    <text evidence="11">The sequence shown here is derived from an EMBL/GenBank/DDBJ whole genome shotgun (WGS) entry which is preliminary data.</text>
</comment>
<evidence type="ECO:0000259" key="9">
    <source>
        <dbReference type="Pfam" id="PF00884"/>
    </source>
</evidence>
<dbReference type="NCBIfam" id="NF028537">
    <property type="entry name" value="P_eth_NH2_trans"/>
    <property type="match status" value="1"/>
</dbReference>
<evidence type="ECO:0000256" key="7">
    <source>
        <dbReference type="ARBA" id="ARBA00023136"/>
    </source>
</evidence>
<evidence type="ECO:0000256" key="6">
    <source>
        <dbReference type="ARBA" id="ARBA00022989"/>
    </source>
</evidence>
<dbReference type="GO" id="GO:0009244">
    <property type="term" value="P:lipopolysaccharide core region biosynthetic process"/>
    <property type="evidence" value="ECO:0007669"/>
    <property type="project" value="TreeGrafter"/>
</dbReference>
<dbReference type="AlphaFoldDB" id="A0A7V2T042"/>
<dbReference type="InterPro" id="IPR017850">
    <property type="entry name" value="Alkaline_phosphatase_core_sf"/>
</dbReference>
<evidence type="ECO:0000256" key="3">
    <source>
        <dbReference type="ARBA" id="ARBA00022519"/>
    </source>
</evidence>
<feature type="domain" description="Sulfatase N-terminal" evidence="9">
    <location>
        <begin position="225"/>
        <end position="512"/>
    </location>
</feature>
<evidence type="ECO:0000313" key="11">
    <source>
        <dbReference type="EMBL" id="HFC92639.1"/>
    </source>
</evidence>
<dbReference type="Pfam" id="PF00884">
    <property type="entry name" value="Sulfatase"/>
    <property type="match status" value="1"/>
</dbReference>
<proteinExistence type="predicted"/>
<dbReference type="InterPro" id="IPR000917">
    <property type="entry name" value="Sulfatase_N"/>
</dbReference>
<comment type="subcellular location">
    <subcellularLocation>
        <location evidence="1">Cell inner membrane</location>
        <topology evidence="1">Multi-pass membrane protein</topology>
    </subcellularLocation>
</comment>
<feature type="transmembrane region" description="Helical" evidence="8">
    <location>
        <begin position="116"/>
        <end position="136"/>
    </location>
</feature>
<evidence type="ECO:0000259" key="10">
    <source>
        <dbReference type="Pfam" id="PF08019"/>
    </source>
</evidence>
<dbReference type="InterPro" id="IPR058130">
    <property type="entry name" value="PEA_transf_C"/>
</dbReference>
<evidence type="ECO:0000256" key="1">
    <source>
        <dbReference type="ARBA" id="ARBA00004429"/>
    </source>
</evidence>
<evidence type="ECO:0000256" key="5">
    <source>
        <dbReference type="ARBA" id="ARBA00022692"/>
    </source>
</evidence>
<dbReference type="PANTHER" id="PTHR30443:SF0">
    <property type="entry name" value="PHOSPHOETHANOLAMINE TRANSFERASE EPTA"/>
    <property type="match status" value="1"/>
</dbReference>
<dbReference type="InterPro" id="IPR012549">
    <property type="entry name" value="EptA-like_N"/>
</dbReference>
<gene>
    <name evidence="11" type="ORF">ENJ51_07485</name>
</gene>
<feature type="domain" description="Phosphoethanolamine transferase N-terminal" evidence="10">
    <location>
        <begin position="50"/>
        <end position="197"/>
    </location>
</feature>
<dbReference type="EMBL" id="DRMS01000279">
    <property type="protein sequence ID" value="HFC92639.1"/>
    <property type="molecule type" value="Genomic_DNA"/>
</dbReference>
<keyword evidence="4 11" id="KW-0808">Transferase</keyword>
<keyword evidence="6 8" id="KW-1133">Transmembrane helix</keyword>
<dbReference type="InterPro" id="IPR040423">
    <property type="entry name" value="PEA_transferase"/>
</dbReference>
<dbReference type="SUPFAM" id="SSF53649">
    <property type="entry name" value="Alkaline phosphatase-like"/>
    <property type="match status" value="1"/>
</dbReference>
<keyword evidence="3" id="KW-0997">Cell inner membrane</keyword>
<keyword evidence="7 8" id="KW-0472">Membrane</keyword>
<dbReference type="PANTHER" id="PTHR30443">
    <property type="entry name" value="INNER MEMBRANE PROTEIN"/>
    <property type="match status" value="1"/>
</dbReference>
<sequence>MKITSSKLILITSVFLMLFGNLTFVKNILKVYPIGFDNNIFLVSLIILFICINVIIFSLVCFNRTLKPILILILLASSFAAYFMDTYHVVIDGFMIDNIIKTDKNEALDLLSLKQAIYFLLLGVLPSFFIYKANIIQTSFKKSVLSNFILFSGALLLSIALILSMSSFYASFFREHKPLRFYANPSYYIYSSIKYINGLFKSSSTALKPIALDAKIVSDNKYRKLIVFVVGETARADHFSLNGYNRKTNPLLEKENILNFDNVWSCGTSTAHSVPCMFSIYGRSDFSKIKGVSTENLLDLLKRVGVNVLWLDNNSSSKGVADRIGEIDYKSPSINPICDIECRDEGMLANLQSYINSHPTGDIFIVLHQMGNHGPAYFKRYPKAFEKFTPICETNQLEQCTQKEIINTYDNALLYTDYFLSKTIKLLKTNDNQFETTLFYVSDHGESLGENNLYLHGLPYMIAPDEQIHVPMIMWFGNRFEKSEMNITEFKQQSHKKLSHDNIFHTLLGLMEIESKVYDKNMDIIGYKNDN</sequence>
<dbReference type="CDD" id="cd16017">
    <property type="entry name" value="LptA"/>
    <property type="match status" value="1"/>
</dbReference>
<keyword evidence="2" id="KW-1003">Cell membrane</keyword>
<protein>
    <submittedName>
        <fullName evidence="11">Phosphoethanolamine--lipid A transferase</fullName>
    </submittedName>
</protein>
<dbReference type="GO" id="GO:0005886">
    <property type="term" value="C:plasma membrane"/>
    <property type="evidence" value="ECO:0007669"/>
    <property type="project" value="UniProtKB-SubCell"/>
</dbReference>
<evidence type="ECO:0000256" key="8">
    <source>
        <dbReference type="SAM" id="Phobius"/>
    </source>
</evidence>
<feature type="transmembrane region" description="Helical" evidence="8">
    <location>
        <begin position="148"/>
        <end position="170"/>
    </location>
</feature>
<reference evidence="11" key="1">
    <citation type="journal article" date="2020" name="mSystems">
        <title>Genome- and Community-Level Interaction Insights into Carbon Utilization and Element Cycling Functions of Hydrothermarchaeota in Hydrothermal Sediment.</title>
        <authorList>
            <person name="Zhou Z."/>
            <person name="Liu Y."/>
            <person name="Xu W."/>
            <person name="Pan J."/>
            <person name="Luo Z.H."/>
            <person name="Li M."/>
        </authorList>
    </citation>
    <scope>NUCLEOTIDE SEQUENCE [LARGE SCALE GENOMIC DNA]</scope>
    <source>
        <strain evidence="11">HyVt-493</strain>
    </source>
</reference>
<keyword evidence="5 8" id="KW-0812">Transmembrane</keyword>
<name>A0A7V2T042_LEUMU</name>